<dbReference type="SUPFAM" id="SSF160696">
    <property type="entry name" value="BTG domain-like"/>
    <property type="match status" value="1"/>
</dbReference>
<gene>
    <name evidence="3" type="ORF">J4Q44_G00022590</name>
</gene>
<comment type="caution">
    <text evidence="3">The sequence shown here is derived from an EMBL/GenBank/DDBJ whole genome shotgun (WGS) entry which is preliminary data.</text>
</comment>
<dbReference type="Proteomes" id="UP001356427">
    <property type="component" value="Unassembled WGS sequence"/>
</dbReference>
<proteinExistence type="inferred from homology"/>
<sequence>MRLLDRNDEERGKTLGVNFLRRLAVERGGLDGTKADAFAGKLRQILCDKFKDHWYPDKPQPKEQAFR</sequence>
<reference evidence="3 4" key="1">
    <citation type="submission" date="2021-04" db="EMBL/GenBank/DDBJ databases">
        <authorList>
            <person name="De Guttry C."/>
            <person name="Zahm M."/>
            <person name="Klopp C."/>
            <person name="Cabau C."/>
            <person name="Louis A."/>
            <person name="Berthelot C."/>
            <person name="Parey E."/>
            <person name="Roest Crollius H."/>
            <person name="Montfort J."/>
            <person name="Robinson-Rechavi M."/>
            <person name="Bucao C."/>
            <person name="Bouchez O."/>
            <person name="Gislard M."/>
            <person name="Lluch J."/>
            <person name="Milhes M."/>
            <person name="Lampietro C."/>
            <person name="Lopez Roques C."/>
            <person name="Donnadieu C."/>
            <person name="Braasch I."/>
            <person name="Desvignes T."/>
            <person name="Postlethwait J."/>
            <person name="Bobe J."/>
            <person name="Wedekind C."/>
            <person name="Guiguen Y."/>
        </authorList>
    </citation>
    <scope>NUCLEOTIDE SEQUENCE [LARGE SCALE GENOMIC DNA]</scope>
    <source>
        <strain evidence="3">Cs_M1</strain>
        <tissue evidence="3">Blood</tissue>
    </source>
</reference>
<comment type="similarity">
    <text evidence="1">Belongs to the BTG family.</text>
</comment>
<dbReference type="AlphaFoldDB" id="A0AAN8R838"/>
<name>A0AAN8R838_9TELE</name>
<dbReference type="Pfam" id="PF07742">
    <property type="entry name" value="BTG"/>
    <property type="match status" value="1"/>
</dbReference>
<accession>A0AAN8R838</accession>
<evidence type="ECO:0000313" key="4">
    <source>
        <dbReference type="Proteomes" id="UP001356427"/>
    </source>
</evidence>
<protein>
    <recommendedName>
        <fullName evidence="2">Anti-proliferative protein domain-containing protein</fullName>
    </recommendedName>
</protein>
<evidence type="ECO:0000313" key="3">
    <source>
        <dbReference type="EMBL" id="KAK6326614.1"/>
    </source>
</evidence>
<dbReference type="Gene3D" id="3.90.640.90">
    <property type="entry name" value="Anti-proliferative protein, N-terminal domain"/>
    <property type="match status" value="1"/>
</dbReference>
<dbReference type="EMBL" id="JAGTTL010000002">
    <property type="protein sequence ID" value="KAK6326614.1"/>
    <property type="molecule type" value="Genomic_DNA"/>
</dbReference>
<feature type="domain" description="Anti-proliferative protein" evidence="2">
    <location>
        <begin position="16"/>
        <end position="67"/>
    </location>
</feature>
<dbReference type="InterPro" id="IPR036054">
    <property type="entry name" value="BTG-like_sf"/>
</dbReference>
<keyword evidence="4" id="KW-1185">Reference proteome</keyword>
<organism evidence="3 4">
    <name type="scientific">Coregonus suidteri</name>
    <dbReference type="NCBI Taxonomy" id="861788"/>
    <lineage>
        <taxon>Eukaryota</taxon>
        <taxon>Metazoa</taxon>
        <taxon>Chordata</taxon>
        <taxon>Craniata</taxon>
        <taxon>Vertebrata</taxon>
        <taxon>Euteleostomi</taxon>
        <taxon>Actinopterygii</taxon>
        <taxon>Neopterygii</taxon>
        <taxon>Teleostei</taxon>
        <taxon>Protacanthopterygii</taxon>
        <taxon>Salmoniformes</taxon>
        <taxon>Salmonidae</taxon>
        <taxon>Coregoninae</taxon>
        <taxon>Coregonus</taxon>
    </lineage>
</organism>
<dbReference type="InterPro" id="IPR002087">
    <property type="entry name" value="Anti_prolifrtn"/>
</dbReference>
<evidence type="ECO:0000259" key="2">
    <source>
        <dbReference type="Pfam" id="PF07742"/>
    </source>
</evidence>
<evidence type="ECO:0000256" key="1">
    <source>
        <dbReference type="ARBA" id="ARBA00007989"/>
    </source>
</evidence>